<dbReference type="Proteomes" id="UP001193501">
    <property type="component" value="Unassembled WGS sequence"/>
</dbReference>
<keyword evidence="1" id="KW-1133">Transmembrane helix</keyword>
<keyword evidence="3" id="KW-1185">Reference proteome</keyword>
<keyword evidence="1" id="KW-0472">Membrane</keyword>
<dbReference type="AlphaFoldDB" id="A0AAE4Y6V8"/>
<feature type="transmembrane region" description="Helical" evidence="1">
    <location>
        <begin position="45"/>
        <end position="66"/>
    </location>
</feature>
<protein>
    <submittedName>
        <fullName evidence="2">Uncharacterized protein</fullName>
    </submittedName>
</protein>
<reference evidence="2" key="1">
    <citation type="submission" date="2020-01" db="EMBL/GenBank/DDBJ databases">
        <authorList>
            <person name="Chen W.-M."/>
        </authorList>
    </citation>
    <scope>NUCLEOTIDE SEQUENCE</scope>
    <source>
        <strain evidence="2">CYK-10</strain>
    </source>
</reference>
<evidence type="ECO:0000313" key="2">
    <source>
        <dbReference type="EMBL" id="NBZ86214.1"/>
    </source>
</evidence>
<dbReference type="RefSeq" id="WP_168773007.1">
    <property type="nucleotide sequence ID" value="NZ_JAABNR010000001.1"/>
</dbReference>
<dbReference type="EMBL" id="JAABNR010000001">
    <property type="protein sequence ID" value="NBZ86214.1"/>
    <property type="molecule type" value="Genomic_DNA"/>
</dbReference>
<organism evidence="2 3">
    <name type="scientific">Stagnihabitans tardus</name>
    <dbReference type="NCBI Taxonomy" id="2699202"/>
    <lineage>
        <taxon>Bacteria</taxon>
        <taxon>Pseudomonadati</taxon>
        <taxon>Pseudomonadota</taxon>
        <taxon>Alphaproteobacteria</taxon>
        <taxon>Rhodobacterales</taxon>
        <taxon>Paracoccaceae</taxon>
        <taxon>Stagnihabitans</taxon>
    </lineage>
</organism>
<feature type="transmembrane region" description="Helical" evidence="1">
    <location>
        <begin position="23"/>
        <end position="39"/>
    </location>
</feature>
<accession>A0AAE4Y6V8</accession>
<name>A0AAE4Y6V8_9RHOB</name>
<gene>
    <name evidence="2" type="ORF">GV832_01365</name>
</gene>
<comment type="caution">
    <text evidence="2">The sequence shown here is derived from an EMBL/GenBank/DDBJ whole genome shotgun (WGS) entry which is preliminary data.</text>
</comment>
<proteinExistence type="predicted"/>
<evidence type="ECO:0000313" key="3">
    <source>
        <dbReference type="Proteomes" id="UP001193501"/>
    </source>
</evidence>
<evidence type="ECO:0000256" key="1">
    <source>
        <dbReference type="SAM" id="Phobius"/>
    </source>
</evidence>
<keyword evidence="1" id="KW-0812">Transmembrane</keyword>
<sequence length="68" mass="7480">MSIPLSIPLVGPMTRAIERDHSTLYYLLVILLTALVLAVKTWGLVALTLTALAFVPVMFTFLIIIARP</sequence>